<dbReference type="EMBL" id="CP134851">
    <property type="protein sequence ID" value="WNL22415.1"/>
    <property type="molecule type" value="Genomic_DNA"/>
</dbReference>
<reference evidence="1" key="2">
    <citation type="submission" date="2023-09" db="EMBL/GenBank/DDBJ databases">
        <title>Characterization of Arcobacter Isolates from Retail Chicken Sold in Supermarkets in Tbilisi, Georgia.</title>
        <authorList>
            <person name="Matthias R."/>
            <person name="Zautner A.E."/>
        </authorList>
    </citation>
    <scope>NUCLEOTIDE SEQUENCE</scope>
    <source>
        <strain evidence="2">LEO 108</strain>
        <strain evidence="1">LEO 109</strain>
    </source>
</reference>
<gene>
    <name evidence="2" type="ORF">RJG51_01255</name>
    <name evidence="1" type="ORF">RJG52_05495</name>
    <name evidence="3" type="ORF">RJG53_00800</name>
    <name evidence="5" type="ORF">RJG55_05505</name>
    <name evidence="4" type="ORF">RJG56_00645</name>
    <name evidence="6" type="ORF">RJG57_05855</name>
</gene>
<evidence type="ECO:0000313" key="1">
    <source>
        <dbReference type="EMBL" id="WNL11389.1"/>
    </source>
</evidence>
<dbReference type="EMBL" id="CP134844">
    <property type="protein sequence ID" value="WNL11389.1"/>
    <property type="molecule type" value="Genomic_DNA"/>
</dbReference>
<dbReference type="InterPro" id="IPR014056">
    <property type="entry name" value="TypeIITA-like_toxin_pred"/>
</dbReference>
<protein>
    <submittedName>
        <fullName evidence="4">Type II toxin-antitoxin system RelE/ParE family toxin</fullName>
    </submittedName>
</protein>
<organism evidence="4">
    <name type="scientific">Arcobacter sp. AZ-2023</name>
    <dbReference type="NCBI Taxonomy" id="3074453"/>
    <lineage>
        <taxon>Bacteria</taxon>
        <taxon>Pseudomonadati</taxon>
        <taxon>Campylobacterota</taxon>
        <taxon>Epsilonproteobacteria</taxon>
        <taxon>Campylobacterales</taxon>
        <taxon>Arcobacteraceae</taxon>
        <taxon>Arcobacter</taxon>
    </lineage>
</organism>
<name>A0AA96D422_9BACT</name>
<reference evidence="4" key="1">
    <citation type="submission" date="2023-09" db="EMBL/GenBank/DDBJ databases">
        <title>Arcobacter tbilisiensis sp. nov. isolated from chicken meat in Tbilisi, Georgia.</title>
        <authorList>
            <person name="Matthias R."/>
            <person name="Zautner A.E."/>
        </authorList>
    </citation>
    <scope>NUCLEOTIDE SEQUENCE</scope>
    <source>
        <strain evidence="6">LEO 70</strain>
        <strain evidence="5">LEO 74</strain>
        <strain evidence="4">LEO 79</strain>
        <strain evidence="3">LEO 99</strain>
    </source>
</reference>
<evidence type="ECO:0000313" key="2">
    <source>
        <dbReference type="EMBL" id="WNL14830.1"/>
    </source>
</evidence>
<dbReference type="EMBL" id="CP134849">
    <property type="protein sequence ID" value="WNL19287.1"/>
    <property type="molecule type" value="Genomic_DNA"/>
</dbReference>
<evidence type="ECO:0000313" key="6">
    <source>
        <dbReference type="EMBL" id="WNL24578.1"/>
    </source>
</evidence>
<dbReference type="Pfam" id="PF05973">
    <property type="entry name" value="Gp49"/>
    <property type="match status" value="1"/>
</dbReference>
<sequence>MYIIKQTNVFSKWLLKLKDAKGKVSILRRIDRMKLGNFGDNKSVGNNISELRITTSTAYRVYYTKRDDEIIILLIGGDKSTQSDDIKKANEILKELDNE</sequence>
<dbReference type="AlphaFoldDB" id="A0AA96D422"/>
<evidence type="ECO:0000313" key="3">
    <source>
        <dbReference type="EMBL" id="WNL19287.1"/>
    </source>
</evidence>
<dbReference type="EMBL" id="CP134845">
    <property type="protein sequence ID" value="WNL14830.1"/>
    <property type="molecule type" value="Genomic_DNA"/>
</dbReference>
<dbReference type="InterPro" id="IPR035093">
    <property type="entry name" value="RelE/ParE_toxin_dom_sf"/>
</dbReference>
<dbReference type="PANTHER" id="PTHR41791">
    <property type="entry name" value="SSL7039 PROTEIN"/>
    <property type="match status" value="1"/>
</dbReference>
<evidence type="ECO:0000313" key="4">
    <source>
        <dbReference type="EMBL" id="WNL21426.1"/>
    </source>
</evidence>
<evidence type="ECO:0000313" key="5">
    <source>
        <dbReference type="EMBL" id="WNL22415.1"/>
    </source>
</evidence>
<dbReference type="NCBIfam" id="TIGR02683">
    <property type="entry name" value="upstrm_HI1419"/>
    <property type="match status" value="1"/>
</dbReference>
<dbReference type="PANTHER" id="PTHR41791:SF1">
    <property type="entry name" value="SSL7039 PROTEIN"/>
    <property type="match status" value="1"/>
</dbReference>
<dbReference type="InterPro" id="IPR009241">
    <property type="entry name" value="HigB-like"/>
</dbReference>
<dbReference type="SUPFAM" id="SSF143011">
    <property type="entry name" value="RelE-like"/>
    <property type="match status" value="1"/>
</dbReference>
<dbReference type="EMBL" id="CP134852">
    <property type="protein sequence ID" value="WNL24578.1"/>
    <property type="molecule type" value="Genomic_DNA"/>
</dbReference>
<proteinExistence type="predicted"/>
<dbReference type="PIRSF" id="PIRSF028744">
    <property type="entry name" value="Addict_mod_HI1419"/>
    <property type="match status" value="1"/>
</dbReference>
<dbReference type="EMBL" id="CP134850">
    <property type="protein sequence ID" value="WNL21426.1"/>
    <property type="molecule type" value="Genomic_DNA"/>
</dbReference>
<accession>A0AA96D422</accession>